<evidence type="ECO:0000256" key="1">
    <source>
        <dbReference type="SAM" id="MobiDB-lite"/>
    </source>
</evidence>
<reference evidence="3 4" key="1">
    <citation type="submission" date="2019-07" db="EMBL/GenBank/DDBJ databases">
        <title>Whole genome shotgun sequence of Chitinophaga cymbidii NBRC 109752.</title>
        <authorList>
            <person name="Hosoyama A."/>
            <person name="Uohara A."/>
            <person name="Ohji S."/>
            <person name="Ichikawa N."/>
        </authorList>
    </citation>
    <scope>NUCLEOTIDE SEQUENCE [LARGE SCALE GENOMIC DNA]</scope>
    <source>
        <strain evidence="3 4">NBRC 109752</strain>
    </source>
</reference>
<keyword evidence="4" id="KW-1185">Reference proteome</keyword>
<organism evidence="3 4">
    <name type="scientific">Chitinophaga cymbidii</name>
    <dbReference type="NCBI Taxonomy" id="1096750"/>
    <lineage>
        <taxon>Bacteria</taxon>
        <taxon>Pseudomonadati</taxon>
        <taxon>Bacteroidota</taxon>
        <taxon>Chitinophagia</taxon>
        <taxon>Chitinophagales</taxon>
        <taxon>Chitinophagaceae</taxon>
        <taxon>Chitinophaga</taxon>
    </lineage>
</organism>
<dbReference type="Pfam" id="PF12702">
    <property type="entry name" value="Lipocalin_3"/>
    <property type="match status" value="1"/>
</dbReference>
<dbReference type="AlphaFoldDB" id="A0A512RH96"/>
<evidence type="ECO:0000313" key="3">
    <source>
        <dbReference type="EMBL" id="GEP95068.1"/>
    </source>
</evidence>
<dbReference type="PROSITE" id="PS51257">
    <property type="entry name" value="PROKAR_LIPOPROTEIN"/>
    <property type="match status" value="1"/>
</dbReference>
<name>A0A512RH96_9BACT</name>
<evidence type="ECO:0000259" key="2">
    <source>
        <dbReference type="Pfam" id="PF12702"/>
    </source>
</evidence>
<protein>
    <recommendedName>
        <fullName evidence="2">Lipocalin-like domain-containing protein</fullName>
    </recommendedName>
</protein>
<feature type="domain" description="Lipocalin-like" evidence="2">
    <location>
        <begin position="63"/>
        <end position="158"/>
    </location>
</feature>
<gene>
    <name evidence="3" type="ORF">CCY01nite_13280</name>
</gene>
<evidence type="ECO:0000313" key="4">
    <source>
        <dbReference type="Proteomes" id="UP000321436"/>
    </source>
</evidence>
<feature type="region of interest" description="Disordered" evidence="1">
    <location>
        <begin position="24"/>
        <end position="46"/>
    </location>
</feature>
<dbReference type="OrthoDB" id="199694at2"/>
<accession>A0A512RH96</accession>
<dbReference type="Gene3D" id="2.40.128.280">
    <property type="match status" value="1"/>
</dbReference>
<dbReference type="InterPro" id="IPR024311">
    <property type="entry name" value="Lipocalin-like"/>
</dbReference>
<dbReference type="RefSeq" id="WP_146859018.1">
    <property type="nucleotide sequence ID" value="NZ_BKAU01000001.1"/>
</dbReference>
<proteinExistence type="predicted"/>
<comment type="caution">
    <text evidence="3">The sequence shown here is derived from an EMBL/GenBank/DDBJ whole genome shotgun (WGS) entry which is preliminary data.</text>
</comment>
<dbReference type="Proteomes" id="UP000321436">
    <property type="component" value="Unassembled WGS sequence"/>
</dbReference>
<sequence length="163" mass="17937">MIKPSVIAGLTLILAACQPKQQAAKETDTVQENSQTFPENPGMQEPDSVATLLDTTKTEVDSTLLPGRWMQPVPGIDSILQGMDLRKNGKAVSINMHTLLYDKWKLAHDTLILWSHAEGVENPAPAIDTMLVKTLNDSVLVLFPTSAVPGYLEKFTRQRKGKK</sequence>
<dbReference type="EMBL" id="BKAU01000001">
    <property type="protein sequence ID" value="GEP95068.1"/>
    <property type="molecule type" value="Genomic_DNA"/>
</dbReference>